<sequence length="94" mass="9691">MLTLTETASTVVKTIVAQNGGSEQGGLRINAPDQASTDFAVSVVETPEALDAVVENDGARVYLGENAAIALDDKILDAEIGQDGTVRFAIATQA</sequence>
<keyword evidence="2" id="KW-1185">Reference proteome</keyword>
<dbReference type="RefSeq" id="WP_210895856.1">
    <property type="nucleotide sequence ID" value="NZ_CP071696.1"/>
</dbReference>
<gene>
    <name evidence="1" type="ORF">G127AT_08160</name>
</gene>
<evidence type="ECO:0000313" key="1">
    <source>
        <dbReference type="EMBL" id="QTX03357.1"/>
    </source>
</evidence>
<protein>
    <submittedName>
        <fullName evidence="1">Iron-sulfur cluster assembly accessory protein</fullName>
    </submittedName>
</protein>
<evidence type="ECO:0000313" key="2">
    <source>
        <dbReference type="Proteomes" id="UP000671914"/>
    </source>
</evidence>
<dbReference type="InterPro" id="IPR035903">
    <property type="entry name" value="HesB-like_dom_sf"/>
</dbReference>
<dbReference type="SUPFAM" id="SSF89360">
    <property type="entry name" value="HesB-like domain"/>
    <property type="match status" value="1"/>
</dbReference>
<name>A0A975FK08_9MICO</name>
<organism evidence="1 2">
    <name type="scientific">Agromyces archimandritae</name>
    <dbReference type="NCBI Taxonomy" id="2781962"/>
    <lineage>
        <taxon>Bacteria</taxon>
        <taxon>Bacillati</taxon>
        <taxon>Actinomycetota</taxon>
        <taxon>Actinomycetes</taxon>
        <taxon>Micrococcales</taxon>
        <taxon>Microbacteriaceae</taxon>
        <taxon>Agromyces</taxon>
    </lineage>
</organism>
<dbReference type="EMBL" id="CP071696">
    <property type="protein sequence ID" value="QTX03357.1"/>
    <property type="molecule type" value="Genomic_DNA"/>
</dbReference>
<proteinExistence type="predicted"/>
<dbReference type="KEGG" id="aarc:G127AT_08160"/>
<accession>A0A975FK08</accession>
<dbReference type="AlphaFoldDB" id="A0A975FK08"/>
<dbReference type="Proteomes" id="UP000671914">
    <property type="component" value="Chromosome"/>
</dbReference>
<reference evidence="1" key="1">
    <citation type="submission" date="2021-03" db="EMBL/GenBank/DDBJ databases">
        <title>Agromyces archimandritus sp. nov., isolated from the cockroach Archimandrita tessellata.</title>
        <authorList>
            <person name="Guzman J."/>
            <person name="Ortuzar M."/>
            <person name="Poehlein A."/>
            <person name="Daniel R."/>
            <person name="Trujillo M."/>
            <person name="Vilcinskas A."/>
        </authorList>
    </citation>
    <scope>NUCLEOTIDE SEQUENCE</scope>
    <source>
        <strain evidence="1">G127AT</strain>
    </source>
</reference>